<dbReference type="GeneTree" id="ENSGT00390000005979"/>
<dbReference type="Pfam" id="PF25062">
    <property type="entry name" value="ARM_TT21_N"/>
    <property type="match status" value="1"/>
</dbReference>
<dbReference type="GO" id="GO:0035721">
    <property type="term" value="P:intraciliary retrograde transport"/>
    <property type="evidence" value="ECO:0007669"/>
    <property type="project" value="TreeGrafter"/>
</dbReference>
<dbReference type="PANTHER" id="PTHR14699">
    <property type="entry name" value="STI2 PROTEIN-RELATED"/>
    <property type="match status" value="1"/>
</dbReference>
<dbReference type="InterPro" id="IPR011990">
    <property type="entry name" value="TPR-like_helical_dom_sf"/>
</dbReference>
<dbReference type="GO" id="GO:0030991">
    <property type="term" value="C:intraciliary transport particle A"/>
    <property type="evidence" value="ECO:0007669"/>
    <property type="project" value="TreeGrafter"/>
</dbReference>
<dbReference type="Proteomes" id="UP000314982">
    <property type="component" value="Unassembled WGS sequence"/>
</dbReference>
<sequence>MLRWLRYSVNTFTIYFIAAVEEDEESTLVHYYEYQHNYSGALETVNQVIVSFPGFLPAFIKNMKLLLTLQDWEQTVDTSQRLLQKDKNNLEALRMLTLHSLCREGDFTEVMFK</sequence>
<reference evidence="3" key="1">
    <citation type="submission" date="2018-06" db="EMBL/GenBank/DDBJ databases">
        <title>Genome assembly of Danube salmon.</title>
        <authorList>
            <person name="Macqueen D.J."/>
            <person name="Gundappa M.K."/>
        </authorList>
    </citation>
    <scope>NUCLEOTIDE SEQUENCE [LARGE SCALE GENOMIC DNA]</scope>
</reference>
<dbReference type="PANTHER" id="PTHR14699:SF1">
    <property type="entry name" value="TETRATRICOPEPTIDE REPEAT PROTEIN 21B"/>
    <property type="match status" value="1"/>
</dbReference>
<keyword evidence="3" id="KW-1185">Reference proteome</keyword>
<protein>
    <recommendedName>
        <fullName evidence="1">Tetratricopeptide repeat protein 21A/21B N-terminal ARM repeat domain-containing protein</fullName>
    </recommendedName>
</protein>
<proteinExistence type="predicted"/>
<dbReference type="InterPro" id="IPR040364">
    <property type="entry name" value="TTC21A/TTC21B"/>
</dbReference>
<reference evidence="2" key="3">
    <citation type="submission" date="2025-09" db="UniProtKB">
        <authorList>
            <consortium name="Ensembl"/>
        </authorList>
    </citation>
    <scope>IDENTIFICATION</scope>
</reference>
<feature type="domain" description="Tetratricopeptide repeat protein 21A/21B N-terminal ARM repeat" evidence="1">
    <location>
        <begin position="29"/>
        <end position="76"/>
    </location>
</feature>
<dbReference type="GO" id="GO:0005929">
    <property type="term" value="C:cilium"/>
    <property type="evidence" value="ECO:0007669"/>
    <property type="project" value="GOC"/>
</dbReference>
<dbReference type="GO" id="GO:0061512">
    <property type="term" value="P:protein localization to cilium"/>
    <property type="evidence" value="ECO:0007669"/>
    <property type="project" value="TreeGrafter"/>
</dbReference>
<reference evidence="2" key="2">
    <citation type="submission" date="2025-08" db="UniProtKB">
        <authorList>
            <consortium name="Ensembl"/>
        </authorList>
    </citation>
    <scope>IDENTIFICATION</scope>
</reference>
<organism evidence="2 3">
    <name type="scientific">Hucho hucho</name>
    <name type="common">huchen</name>
    <dbReference type="NCBI Taxonomy" id="62062"/>
    <lineage>
        <taxon>Eukaryota</taxon>
        <taxon>Metazoa</taxon>
        <taxon>Chordata</taxon>
        <taxon>Craniata</taxon>
        <taxon>Vertebrata</taxon>
        <taxon>Euteleostomi</taxon>
        <taxon>Actinopterygii</taxon>
        <taxon>Neopterygii</taxon>
        <taxon>Teleostei</taxon>
        <taxon>Protacanthopterygii</taxon>
        <taxon>Salmoniformes</taxon>
        <taxon>Salmonidae</taxon>
        <taxon>Salmoninae</taxon>
        <taxon>Hucho</taxon>
    </lineage>
</organism>
<dbReference type="AlphaFoldDB" id="A0A4W5JEK9"/>
<name>A0A4W5JEK9_9TELE</name>
<evidence type="ECO:0000313" key="3">
    <source>
        <dbReference type="Proteomes" id="UP000314982"/>
    </source>
</evidence>
<evidence type="ECO:0000313" key="2">
    <source>
        <dbReference type="Ensembl" id="ENSHHUP00000003078.1"/>
    </source>
</evidence>
<dbReference type="SUPFAM" id="SSF48452">
    <property type="entry name" value="TPR-like"/>
    <property type="match status" value="1"/>
</dbReference>
<accession>A0A4W5JEK9</accession>
<dbReference type="InterPro" id="IPR056833">
    <property type="entry name" value="ARM_TT21_N"/>
</dbReference>
<dbReference type="Ensembl" id="ENSHHUT00000003185.1">
    <property type="protein sequence ID" value="ENSHHUP00000003078.1"/>
    <property type="gene ID" value="ENSHHUG00000001943.1"/>
</dbReference>
<dbReference type="Gene3D" id="1.25.40.10">
    <property type="entry name" value="Tetratricopeptide repeat domain"/>
    <property type="match status" value="1"/>
</dbReference>
<evidence type="ECO:0000259" key="1">
    <source>
        <dbReference type="Pfam" id="PF25062"/>
    </source>
</evidence>